<dbReference type="RefSeq" id="WP_155711079.1">
    <property type="nucleotide sequence ID" value="NZ_BMWU01000004.1"/>
</dbReference>
<gene>
    <name evidence="8" type="ORF">GJV26_23415</name>
</gene>
<evidence type="ECO:0000313" key="9">
    <source>
        <dbReference type="Proteomes" id="UP000431684"/>
    </source>
</evidence>
<evidence type="ECO:0000313" key="8">
    <source>
        <dbReference type="EMBL" id="MUI15381.1"/>
    </source>
</evidence>
<dbReference type="InterPro" id="IPR050810">
    <property type="entry name" value="Bact_Secretion_Sys_Channel"/>
</dbReference>
<keyword evidence="2 6" id="KW-0732">Signal</keyword>
<dbReference type="Pfam" id="PF00263">
    <property type="entry name" value="Secretin"/>
    <property type="match status" value="1"/>
</dbReference>
<feature type="chain" id="PRO_5026298583" description="Type II/III secretion system secretin-like domain-containing protein" evidence="6">
    <location>
        <begin position="22"/>
        <end position="448"/>
    </location>
</feature>
<evidence type="ECO:0000256" key="3">
    <source>
        <dbReference type="ARBA" id="ARBA00023136"/>
    </source>
</evidence>
<feature type="signal peptide" evidence="6">
    <location>
        <begin position="1"/>
        <end position="21"/>
    </location>
</feature>
<evidence type="ECO:0000256" key="5">
    <source>
        <dbReference type="SAM" id="MobiDB-lite"/>
    </source>
</evidence>
<dbReference type="AlphaFoldDB" id="A0A6I3XNU8"/>
<comment type="caution">
    <text evidence="8">The sequence shown here is derived from an EMBL/GenBank/DDBJ whole genome shotgun (WGS) entry which is preliminary data.</text>
</comment>
<dbReference type="InterPro" id="IPR038591">
    <property type="entry name" value="NolW-like_sf"/>
</dbReference>
<proteinExistence type="inferred from homology"/>
<dbReference type="OrthoDB" id="9775455at2"/>
<comment type="similarity">
    <text evidence="4">Belongs to the bacterial secretin family.</text>
</comment>
<keyword evidence="9" id="KW-1185">Reference proteome</keyword>
<dbReference type="InterPro" id="IPR004846">
    <property type="entry name" value="T2SS/T3SS_dom"/>
</dbReference>
<comment type="subcellular location">
    <subcellularLocation>
        <location evidence="1">Membrane</location>
    </subcellularLocation>
</comment>
<sequence length="448" mass="47658">MTPRHSLLLLAMLPALFPCFAAPASPSGQAPAANAAQANVASTAVMSYTFRDTPIGELFNMISRTARVNIVLGRGVAGNVSINLYDLTVRQAVYAIAEAGGYAVSERAGGFFIADPKSVTKDAAGTLVKSLKVRYADVKKVGEILARQVGELGTVTVLEQTKSVVIESTEAGIARATLALRAIDTAPQQILIEAKILEITLDQNENFGVDWSRVFNGNGPDVVGATDFASRVGPRFYLNVVNNSIEAYLSALSNKGRVHTLATPRLLALEDQEATTNVGDQLGYRLTTTINNVTTESIQFLDTGVILRVTPSVDADGRIMLKVRPEVSSGSVSAGIPSKKTTEVNTQLVANDGQPVLIGGLIKNSRTYRRQGLPILADLPVIGRAFSSTDDGGSTTETIVVITPRIVPAGGAAIDDVTERKLHQAEHGMEQRSDALDRKLERIAPSRP</sequence>
<dbReference type="PANTHER" id="PTHR30332">
    <property type="entry name" value="PROBABLE GENERAL SECRETION PATHWAY PROTEIN D"/>
    <property type="match status" value="1"/>
</dbReference>
<name>A0A6I3XNU8_9BURK</name>
<dbReference type="GO" id="GO:0015627">
    <property type="term" value="C:type II protein secretion system complex"/>
    <property type="evidence" value="ECO:0007669"/>
    <property type="project" value="TreeGrafter"/>
</dbReference>
<dbReference type="Gene3D" id="3.30.1370.120">
    <property type="match status" value="1"/>
</dbReference>
<feature type="domain" description="Type II/III secretion system secretin-like" evidence="7">
    <location>
        <begin position="251"/>
        <end position="407"/>
    </location>
</feature>
<dbReference type="PANTHER" id="PTHR30332:SF24">
    <property type="entry name" value="SECRETIN GSPD-RELATED"/>
    <property type="match status" value="1"/>
</dbReference>
<evidence type="ECO:0000256" key="1">
    <source>
        <dbReference type="ARBA" id="ARBA00004370"/>
    </source>
</evidence>
<evidence type="ECO:0000256" key="6">
    <source>
        <dbReference type="SAM" id="SignalP"/>
    </source>
</evidence>
<protein>
    <recommendedName>
        <fullName evidence="7">Type II/III secretion system secretin-like domain-containing protein</fullName>
    </recommendedName>
</protein>
<dbReference type="PRINTS" id="PR00811">
    <property type="entry name" value="BCTERIALGSPD"/>
</dbReference>
<keyword evidence="3" id="KW-0472">Membrane</keyword>
<dbReference type="InterPro" id="IPR001775">
    <property type="entry name" value="GspD/PilQ"/>
</dbReference>
<reference evidence="8 9" key="1">
    <citation type="submission" date="2019-11" db="EMBL/GenBank/DDBJ databases">
        <title>Draft Genome Sequences of Six Type Strains of the Genus Massilia.</title>
        <authorList>
            <person name="Miess H."/>
            <person name="Frediansyah A."/>
            <person name="Goeker M."/>
            <person name="Gross H."/>
        </authorList>
    </citation>
    <scope>NUCLEOTIDE SEQUENCE [LARGE SCALE GENOMIC DNA]</scope>
    <source>
        <strain evidence="8 9">DSM 17513</strain>
    </source>
</reference>
<evidence type="ECO:0000256" key="2">
    <source>
        <dbReference type="ARBA" id="ARBA00022729"/>
    </source>
</evidence>
<feature type="region of interest" description="Disordered" evidence="5">
    <location>
        <begin position="425"/>
        <end position="448"/>
    </location>
</feature>
<organism evidence="8 9">
    <name type="scientific">Pseudoduganella dura</name>
    <dbReference type="NCBI Taxonomy" id="321982"/>
    <lineage>
        <taxon>Bacteria</taxon>
        <taxon>Pseudomonadati</taxon>
        <taxon>Pseudomonadota</taxon>
        <taxon>Betaproteobacteria</taxon>
        <taxon>Burkholderiales</taxon>
        <taxon>Oxalobacteraceae</taxon>
        <taxon>Telluria group</taxon>
        <taxon>Pseudoduganella</taxon>
    </lineage>
</organism>
<dbReference type="EMBL" id="WNWM01000002">
    <property type="protein sequence ID" value="MUI15381.1"/>
    <property type="molecule type" value="Genomic_DNA"/>
</dbReference>
<dbReference type="Proteomes" id="UP000431684">
    <property type="component" value="Unassembled WGS sequence"/>
</dbReference>
<dbReference type="GO" id="GO:0016020">
    <property type="term" value="C:membrane"/>
    <property type="evidence" value="ECO:0007669"/>
    <property type="project" value="UniProtKB-SubCell"/>
</dbReference>
<evidence type="ECO:0000259" key="7">
    <source>
        <dbReference type="Pfam" id="PF00263"/>
    </source>
</evidence>
<evidence type="ECO:0000256" key="4">
    <source>
        <dbReference type="RuleBase" id="RU004003"/>
    </source>
</evidence>
<dbReference type="GO" id="GO:0009306">
    <property type="term" value="P:protein secretion"/>
    <property type="evidence" value="ECO:0007669"/>
    <property type="project" value="InterPro"/>
</dbReference>
<accession>A0A6I3XNU8</accession>